<feature type="compositionally biased region" description="Basic residues" evidence="3">
    <location>
        <begin position="175"/>
        <end position="184"/>
    </location>
</feature>
<keyword evidence="2" id="KW-0456">Lyase</keyword>
<organism evidence="4 5">
    <name type="scientific">Actinomadura harenae</name>
    <dbReference type="NCBI Taxonomy" id="2483351"/>
    <lineage>
        <taxon>Bacteria</taxon>
        <taxon>Bacillati</taxon>
        <taxon>Actinomycetota</taxon>
        <taxon>Actinomycetes</taxon>
        <taxon>Streptosporangiales</taxon>
        <taxon>Thermomonosporaceae</taxon>
        <taxon>Actinomadura</taxon>
    </lineage>
</organism>
<evidence type="ECO:0000313" key="4">
    <source>
        <dbReference type="EMBL" id="RMI38300.1"/>
    </source>
</evidence>
<dbReference type="Pfam" id="PF01903">
    <property type="entry name" value="CbiX"/>
    <property type="match status" value="1"/>
</dbReference>
<evidence type="ECO:0000256" key="2">
    <source>
        <dbReference type="ARBA" id="ARBA00023239"/>
    </source>
</evidence>
<dbReference type="AlphaFoldDB" id="A0A3M2LN54"/>
<feature type="compositionally biased region" description="Basic and acidic residues" evidence="3">
    <location>
        <begin position="161"/>
        <end position="174"/>
    </location>
</feature>
<keyword evidence="5" id="KW-1185">Reference proteome</keyword>
<keyword evidence="1" id="KW-0479">Metal-binding</keyword>
<accession>A0A3M2LN54</accession>
<protein>
    <submittedName>
        <fullName evidence="4">Uncharacterized protein</fullName>
    </submittedName>
</protein>
<comment type="caution">
    <text evidence="4">The sequence shown here is derived from an EMBL/GenBank/DDBJ whole genome shotgun (WGS) entry which is preliminary data.</text>
</comment>
<dbReference type="InterPro" id="IPR002762">
    <property type="entry name" value="CbiX-like"/>
</dbReference>
<dbReference type="Proteomes" id="UP000282674">
    <property type="component" value="Unassembled WGS sequence"/>
</dbReference>
<evidence type="ECO:0000256" key="1">
    <source>
        <dbReference type="ARBA" id="ARBA00022723"/>
    </source>
</evidence>
<evidence type="ECO:0000313" key="5">
    <source>
        <dbReference type="Proteomes" id="UP000282674"/>
    </source>
</evidence>
<feature type="region of interest" description="Disordered" evidence="3">
    <location>
        <begin position="161"/>
        <end position="203"/>
    </location>
</feature>
<reference evidence="4 5" key="1">
    <citation type="submission" date="2018-10" db="EMBL/GenBank/DDBJ databases">
        <title>Isolation from soil.</title>
        <authorList>
            <person name="Hu J."/>
        </authorList>
    </citation>
    <scope>NUCLEOTIDE SEQUENCE [LARGE SCALE GENOMIC DNA]</scope>
    <source>
        <strain evidence="4 5">NEAU-Ht49</strain>
    </source>
</reference>
<proteinExistence type="predicted"/>
<evidence type="ECO:0000256" key="3">
    <source>
        <dbReference type="SAM" id="MobiDB-lite"/>
    </source>
</evidence>
<dbReference type="GO" id="GO:0016829">
    <property type="term" value="F:lyase activity"/>
    <property type="evidence" value="ECO:0007669"/>
    <property type="project" value="UniProtKB-KW"/>
</dbReference>
<dbReference type="SUPFAM" id="SSF53800">
    <property type="entry name" value="Chelatase"/>
    <property type="match status" value="1"/>
</dbReference>
<sequence>MPVTLGRDPGLAPAAAQALAWAARDRPPGSFLLADPLGTVTHLVGWLRSKVTGILRGGDFTGAVLLVAPPADPEADAELFKVARLVWQYLPVRWVEVALAGDESALAEGVDRCLRLGADEVVVVPASLVPPPACPPGGRDAGPLLGPAALAALIAERATQAERRWERDGDDGLRMKPHHGHGHTLGRTPEPTTETPEGTLTHG</sequence>
<gene>
    <name evidence="4" type="ORF">EBO15_33255</name>
</gene>
<dbReference type="EMBL" id="RFFG01000088">
    <property type="protein sequence ID" value="RMI38300.1"/>
    <property type="molecule type" value="Genomic_DNA"/>
</dbReference>
<name>A0A3M2LN54_9ACTN</name>
<feature type="compositionally biased region" description="Low complexity" evidence="3">
    <location>
        <begin position="185"/>
        <end position="203"/>
    </location>
</feature>
<dbReference type="GO" id="GO:0046872">
    <property type="term" value="F:metal ion binding"/>
    <property type="evidence" value="ECO:0007669"/>
    <property type="project" value="UniProtKB-KW"/>
</dbReference>